<evidence type="ECO:0000259" key="2">
    <source>
        <dbReference type="Pfam" id="PF17803"/>
    </source>
</evidence>
<dbReference type="NCBIfam" id="TIGR01965">
    <property type="entry name" value="VCBS_repeat"/>
    <property type="match status" value="3"/>
</dbReference>
<dbReference type="InterPro" id="IPR013783">
    <property type="entry name" value="Ig-like_fold"/>
</dbReference>
<keyword evidence="4" id="KW-1185">Reference proteome</keyword>
<feature type="region of interest" description="Disordered" evidence="1">
    <location>
        <begin position="1"/>
        <end position="31"/>
    </location>
</feature>
<feature type="domain" description="RapA2 cadherin-like" evidence="2">
    <location>
        <begin position="563"/>
        <end position="648"/>
    </location>
</feature>
<gene>
    <name evidence="3" type="ORF">SAMN06295955_11272</name>
</gene>
<feature type="compositionally biased region" description="Polar residues" evidence="1">
    <location>
        <begin position="215"/>
        <end position="228"/>
    </location>
</feature>
<dbReference type="InterPro" id="IPR040853">
    <property type="entry name" value="RapA2_cadherin-like"/>
</dbReference>
<dbReference type="Pfam" id="PF17963">
    <property type="entry name" value="Big_9"/>
    <property type="match status" value="2"/>
</dbReference>
<evidence type="ECO:0000313" key="3">
    <source>
        <dbReference type="EMBL" id="SNT12600.1"/>
    </source>
</evidence>
<dbReference type="Gene3D" id="2.60.40.10">
    <property type="entry name" value="Immunoglobulins"/>
    <property type="match status" value="2"/>
</dbReference>
<organism evidence="3 4">
    <name type="scientific">Sphingopyxis indica</name>
    <dbReference type="NCBI Taxonomy" id="436663"/>
    <lineage>
        <taxon>Bacteria</taxon>
        <taxon>Pseudomonadati</taxon>
        <taxon>Pseudomonadota</taxon>
        <taxon>Alphaproteobacteria</taxon>
        <taxon>Sphingomonadales</taxon>
        <taxon>Sphingomonadaceae</taxon>
        <taxon>Sphingopyxis</taxon>
    </lineage>
</organism>
<evidence type="ECO:0000313" key="4">
    <source>
        <dbReference type="Proteomes" id="UP000198339"/>
    </source>
</evidence>
<protein>
    <submittedName>
        <fullName evidence="3">VCBS repeat-containing protein</fullName>
    </submittedName>
</protein>
<dbReference type="InterPro" id="IPR010221">
    <property type="entry name" value="VCBS_dom"/>
</dbReference>
<feature type="region of interest" description="Disordered" evidence="1">
    <location>
        <begin position="172"/>
        <end position="231"/>
    </location>
</feature>
<feature type="region of interest" description="Disordered" evidence="1">
    <location>
        <begin position="1761"/>
        <end position="1806"/>
    </location>
</feature>
<feature type="domain" description="RapA2 cadherin-like" evidence="2">
    <location>
        <begin position="826"/>
        <end position="915"/>
    </location>
</feature>
<dbReference type="Gene3D" id="2.60.40.2810">
    <property type="match status" value="1"/>
</dbReference>
<feature type="region of interest" description="Disordered" evidence="1">
    <location>
        <begin position="2034"/>
        <end position="2079"/>
    </location>
</feature>
<evidence type="ECO:0000256" key="1">
    <source>
        <dbReference type="SAM" id="MobiDB-lite"/>
    </source>
</evidence>
<accession>A0A239K3N2</accession>
<dbReference type="Proteomes" id="UP000198339">
    <property type="component" value="Unassembled WGS sequence"/>
</dbReference>
<reference evidence="3 4" key="1">
    <citation type="submission" date="2017-06" db="EMBL/GenBank/DDBJ databases">
        <authorList>
            <person name="Kim H.J."/>
            <person name="Triplett B.A."/>
        </authorList>
    </citation>
    <scope>NUCLEOTIDE SEQUENCE [LARGE SCALE GENOMIC DNA]</scope>
    <source>
        <strain evidence="3 4">DS15</strain>
    </source>
</reference>
<proteinExistence type="predicted"/>
<dbReference type="EMBL" id="FZPA01000012">
    <property type="protein sequence ID" value="SNT12600.1"/>
    <property type="molecule type" value="Genomic_DNA"/>
</dbReference>
<name>A0A239K3N2_9SPHN</name>
<sequence length="2906" mass="289318">MDAFDNVAKSGRPAAPGAEPDTRGSQAIADNGVHPASAGVTATAAAIPLAIQAMLVPDAGGRIILPPGVSIDDIGVSGPDLIIALPDGQILVIPNGAIDIPAIVVDGDIVPASTVAQLLENLQDFNPEAGVRSSGGNFAEDEGTIGDPYAIGNLLPYTELNFPEPEDREVIPAIPDSDEEPTISIVTPDQPAGSVDATASVDEAGLPARDGEPAGSNSAADGETTSGSIRFDAPDGLSSVTINGVAVSAVGQVFSTPFGQLVITAINAGSIDYSYTLLDNSDAAANPADLFTVVVTDSDGDTATANLTISIIDDAPVARADTDTVAAATFTAETGNVISGEGTDSGAAGADTPGADGVSLTGAAAGTGTTFSAPGTAIHGQYGTLTIDAQGNYSYVRDTNTPGGVSDIFTYQLTDGDGDTSTATLTIAIGDSPSVIDFVPGQGDGTVVDEAHLPPRGGETQGSAFDGTDETTSGTIGFTSPDGVASVTINGVVVTPGSLPQTISSDGTGTLVIDAYSYDPATGKGSISYTYSLSDNTADPDGTTVSFDIVVTDLDGDMASDVLDITIVDDVPTAFDDADSVTEDGPLVADGNVLTGTGGSDANATDGVADTQGADGASVTAVAGGSVGTSFATAYGTLTLNADGSYTYVLDNAAQPVQGLSAGETLTENFDYTITDGDGDTATATLTITINGADDGVTISGLDAAGGELAFDEDDLPGGSSPDAAALTQSGSFDVSTPDGLGDVTIGGVQVVANGVFTAVTVTSSLGTVNITGFTPVTGADGSVIGGSFTYEYVLSDNTLMHGAAGEDGVTDSFAVVVTDSDGSAANASLDITIVDDVPIAFDDADSVTEDGPLVADGNVLTGTGGSDANATDGVADTQGADGASVTAVAGGSVGTSFATAYGTLTLNADGSYTYVLDNAAQPVQGLSAGETLTENFDYTITDGDGDTATATLTITINGADDGVTISGLDAVGGELAFDEDDLAVRGSEPAGSDTTPDAVNGDGAFSVSTPDGMGTVVLDSFNGSPITPLTLVDTDGSFIPQTVSTSYGSLAITGFTPVIGADGSVIGGTFTYSYILGDNRLDHASAGQDSLADSIGVTVTDSDGSNAGATIDIVVTDDVPTAIDDALVQSVENQPVTINVLANDVQGADGVQPAAVSIVAGSLSGGGVLVNNGDGSFTYTQAPGEVGDVSFQYQITDGDGDTSTATATITLIADSMPIIRSAANVTVDEDGLVGANLDDGLPGEVTSTGSNSATGTIVVDFGGDVPPALTGSIVLNDAAALDTQLTVDGNPVTFAKDGADLVGSVGGSEVIRISLTGATAGPGATEVTYNYSVTLAQAVDQAAPGSEDSDILSGIGFTVTDSDGSSGSGSFDVTVIDDIPTLLVSDTPTHAVEGGPAVDGSWSLDAGADGVSSVVVTFGSGSAALSLTPGSSVTIGQSTGVLTVRADGTFSFAAAGDQDNSLNPAASFTLSAVDGDGDPTSDTLTILIDDGAAPSGGDTLTLTVDEAALDAGGSTPLSNAEVASGTLDFTAGSDTLSGFAFTGVDGLVANLDGAGSDIFWSLSPDGQTITGSLTSGGPAAITISLSAPASIAPGATEAVTVTVTLADNLPHELAMAAQTQALGSVTVQGSDTDGDIATGAVTVQVADDIPTATAEALQSLDEGATITGTFDFAAGADGASLTHVNGGAVSFNPDGWSGWIDLGDGELRVRADGSYEFRADAATLSPVAPIAGTFTVTDGDGDTASAGFSFQIDDANAPTGGTASAAVDDDGLAGGNPASVAGDLDANAGDDPGDTSEASFTGTLGGSVGGDGAGANGFGFGTNTSATIGLETVTYSLVGNVLTATVSASPDAGRVGTALFTVEITDPATGAYKVTLLDNVLHAGGPNDEGTDATATIAYSITDADGSTVPGNSLTITFDDDAPSATAEALQSLDEGTTLTGTFDFAAGADGASLTHVNGGAVSFNPDGWSGWIDLGDGELRVRADGSYEFRADAATLSPVAPIAGTFTVTDGDGDTASAGFSFQIDDANAPTGGTASAAVDDDGLAGGNPASVAGDLDANAGDDPGDTSEASFTGTLGGSVGGDGAGANGFGFGTNTSATIGLETVTYSLVGNVLTATVSASPDAGRVGTALFTVEITDPATGAYKVTLLDNVLHAGGPNDEGTDATATIAYSITDADGSTVPGNSLTITFDDDAPTLAETAGPEMLTLTNAVGSASGSFDAAFGADGASYYHITGPTIEGITYTETNIVDGSGDFLRTELLAETSDGTDVFRMTVHADGNYEFDLITPNAATQESISFANLSAGGPSFRELDDDPNTALNEAGRVEFQSNGSGVNASDQGFGVNNQWTDHGEWFELEFHDPGNFGVNDAPQTNADLLDSITLNVQQVKFEPVDFEWTATRYNPDGTVAATETGTFAVNSAGQVTIDPSIQFSVLRIENIDTNEKATARFATDVTVARTILPPDVTYDFTVVGTDGDGDTSNPLQISVFIDEPSVPPLALDLDGDGVEFVSRSAGISFDYFGDGERQNTAWVGPDDGLLAIDANGNGMVDGGSEIVFGGNGLTDLEGLAVHYDSNEDGVLDRQDDAFPSFGVWQDANSNGVTDEGEFRSLVEAGIVSISLESDGRSYTTAQGDVRVYGETSYTLEDGTVRVAADSAFAYSKAPVVEGTATRSPERTGGTAPVADALVAASLVTMVQAAGQAEHGAPAPLVHDQPAQIAPLPALPPVAEAQEGVLQPRLATAFERIETRGEAPANDHALRTAGDEGPIHRGIEDNASDASLRVDAQASAGDHASDALFDMAAPRIALPSTAMDGLIALRAATPDIAAKVAGADADPAAAARVLAEAIDHGSVDKLIDAIVDGQAHDAHASDAKVDLAQMLEANVTSEMAMFVHQPIEHDLHQLASA</sequence>
<dbReference type="Pfam" id="PF17803">
    <property type="entry name" value="Cadherin_4"/>
    <property type="match status" value="2"/>
</dbReference>